<dbReference type="InterPro" id="IPR023577">
    <property type="entry name" value="CYTH_domain"/>
</dbReference>
<dbReference type="Pfam" id="PF01928">
    <property type="entry name" value="CYTH"/>
    <property type="match status" value="1"/>
</dbReference>
<evidence type="ECO:0000256" key="1">
    <source>
        <dbReference type="SAM" id="MobiDB-lite"/>
    </source>
</evidence>
<dbReference type="Gene3D" id="2.40.320.10">
    <property type="entry name" value="Hypothetical Protein Pfu-838710-001"/>
    <property type="match status" value="3"/>
</dbReference>
<comment type="caution">
    <text evidence="3">The sequence shown here is derived from an EMBL/GenBank/DDBJ whole genome shotgun (WGS) entry which is preliminary data.</text>
</comment>
<dbReference type="EMBL" id="JAECZO010000059">
    <property type="protein sequence ID" value="KAK7195671.1"/>
    <property type="molecule type" value="Genomic_DNA"/>
</dbReference>
<accession>A0AAW0ER59</accession>
<proteinExistence type="predicted"/>
<dbReference type="Proteomes" id="UP001430356">
    <property type="component" value="Unassembled WGS sequence"/>
</dbReference>
<keyword evidence="4" id="KW-1185">Reference proteome</keyword>
<evidence type="ECO:0000259" key="2">
    <source>
        <dbReference type="Pfam" id="PF01928"/>
    </source>
</evidence>
<name>A0AAW0ER59_9TRYP</name>
<dbReference type="GO" id="GO:0016462">
    <property type="term" value="F:pyrophosphatase activity"/>
    <property type="evidence" value="ECO:0007669"/>
    <property type="project" value="UniProtKB-ARBA"/>
</dbReference>
<dbReference type="SUPFAM" id="SSF55154">
    <property type="entry name" value="CYTH-like phosphatases"/>
    <property type="match status" value="1"/>
</dbReference>
<evidence type="ECO:0000313" key="4">
    <source>
        <dbReference type="Proteomes" id="UP001430356"/>
    </source>
</evidence>
<sequence length="770" mass="84683">MQIEVKLSLDGAEGYQRCSSTLANHRVKEECYYDVFFDFPYHALQERNNVLRLRVQCDPASVQVYHTDTAASPLAVGVKDNYDPDAEYEALLRSCRREAHPPSTSGDAGATVAVTAADPASAELDSNARRPRFLAGATGKLVFKSVNRVESGDQTSFVDEDPQVPPDVVEDLLRLVPESLFRTGDVSASSAPYHAEDAFARLSAYARRQQRERNSAGDSAVARILAQLRSIASAYAAAESDAVSLEADKTSSNVHYTQVRFAAMGPNALRQRSVTVQKRPRDEGNGADTAADADTGAVAVAAPRLEVVAGYTTLRKVYTYAPLLALQGGETAAQALSERDREFREKLRVRLDASYFLGRHVIYELEVPECGAYVGDIKAEACQFLSQLGVPFSSTSESKFQRYAQYVAATRTAEQDASDVKLRLSSLNGYEEVLRHLPELIGSTVAPAATSTAAAADAASRSPHNSQERRYVSNTEVRPVSGVAGDDDGDVLWHTDSSGYLQETNEDVFFDDAGETLRRRHSFLRLRTQAHARKHFLTLKAHQVFKDGQQSSLTTNVGVSETVALALLSNPTQFLHDYAQKFAVVQTLWHQFGMRELRRTAAFTTERLTVPWWTSRVQPSTMQRSWSAAAPSTNAPQSQPIYTSASYFLSQQQQQQPQQCRDDGTTVVVAAPVAAAAAARVSPLVPPLLLHLDKTVYKLTSSGPRVPFSQTRSWGERRCEMYEIEVTNIAAPTDPRAVVEELTFVLQGLGVEWTVGVRSKLEQHFFLAEE</sequence>
<dbReference type="InterPro" id="IPR033469">
    <property type="entry name" value="CYTH-like_dom_sf"/>
</dbReference>
<reference evidence="3 4" key="1">
    <citation type="journal article" date="2021" name="MBio">
        <title>A New Model Trypanosomatid, Novymonas esmeraldas: Genomic Perception of Its 'Candidatus Pandoraea novymonadis' Endosymbiont.</title>
        <authorList>
            <person name="Zakharova A."/>
            <person name="Saura A."/>
            <person name="Butenko A."/>
            <person name="Podesvova L."/>
            <person name="Warmusova S."/>
            <person name="Kostygov A.Y."/>
            <person name="Nenarokova A."/>
            <person name="Lukes J."/>
            <person name="Opperdoes F.R."/>
            <person name="Yurchenko V."/>
        </authorList>
    </citation>
    <scope>NUCLEOTIDE SEQUENCE [LARGE SCALE GENOMIC DNA]</scope>
    <source>
        <strain evidence="3 4">E262AT.01</strain>
    </source>
</reference>
<dbReference type="PANTHER" id="PTHR34948:SF2">
    <property type="entry name" value="TRIPHOSPHATE TUNNEL METALLOENZYME 3"/>
    <property type="match status" value="1"/>
</dbReference>
<organism evidence="3 4">
    <name type="scientific">Novymonas esmeraldas</name>
    <dbReference type="NCBI Taxonomy" id="1808958"/>
    <lineage>
        <taxon>Eukaryota</taxon>
        <taxon>Discoba</taxon>
        <taxon>Euglenozoa</taxon>
        <taxon>Kinetoplastea</taxon>
        <taxon>Metakinetoplastina</taxon>
        <taxon>Trypanosomatida</taxon>
        <taxon>Trypanosomatidae</taxon>
        <taxon>Novymonas</taxon>
    </lineage>
</organism>
<protein>
    <submittedName>
        <fullName evidence="3">CYTH domain containing protein</fullName>
    </submittedName>
</protein>
<feature type="domain" description="CYTH" evidence="2">
    <location>
        <begin position="2"/>
        <end position="73"/>
    </location>
</feature>
<evidence type="ECO:0000313" key="3">
    <source>
        <dbReference type="EMBL" id="KAK7195671.1"/>
    </source>
</evidence>
<gene>
    <name evidence="3" type="ORF">NESM_000496900</name>
</gene>
<dbReference type="PANTHER" id="PTHR34948">
    <property type="entry name" value="OS08G0299200 PROTEIN"/>
    <property type="match status" value="1"/>
</dbReference>
<feature type="region of interest" description="Disordered" evidence="1">
    <location>
        <begin position="452"/>
        <end position="480"/>
    </location>
</feature>
<dbReference type="AlphaFoldDB" id="A0AAW0ER59"/>